<comment type="pathway">
    <text evidence="1">Carbohydrate acid metabolism.</text>
</comment>
<evidence type="ECO:0000313" key="10">
    <source>
        <dbReference type="EMBL" id="MFC4496975.1"/>
    </source>
</evidence>
<dbReference type="EMBL" id="JBHSFH010000013">
    <property type="protein sequence ID" value="MFC4496975.1"/>
    <property type="molecule type" value="Genomic_DNA"/>
</dbReference>
<evidence type="ECO:0000256" key="9">
    <source>
        <dbReference type="RuleBase" id="RU363066"/>
    </source>
</evidence>
<keyword evidence="7 9" id="KW-0067">ATP-binding</keyword>
<dbReference type="NCBIfam" id="TIGR01313">
    <property type="entry name" value="therm_gnt_kin"/>
    <property type="match status" value="1"/>
</dbReference>
<gene>
    <name evidence="10" type="ORF">ACFPA8_22855</name>
</gene>
<evidence type="ECO:0000256" key="4">
    <source>
        <dbReference type="ARBA" id="ARBA00022679"/>
    </source>
</evidence>
<dbReference type="Gene3D" id="3.40.50.300">
    <property type="entry name" value="P-loop containing nucleotide triphosphate hydrolases"/>
    <property type="match status" value="1"/>
</dbReference>
<protein>
    <recommendedName>
        <fullName evidence="3 9">Gluconokinase</fullName>
        <ecNumber evidence="3 9">2.7.1.12</ecNumber>
    </recommendedName>
</protein>
<dbReference type="PANTHER" id="PTHR43442:SF3">
    <property type="entry name" value="GLUCONOKINASE-RELATED"/>
    <property type="match status" value="1"/>
</dbReference>
<evidence type="ECO:0000256" key="1">
    <source>
        <dbReference type="ARBA" id="ARBA00004761"/>
    </source>
</evidence>
<name>A0ABV9AAT2_9ACTN</name>
<comment type="similarity">
    <text evidence="2 9">Belongs to the gluconokinase GntK/GntV family.</text>
</comment>
<keyword evidence="5 9" id="KW-0547">Nucleotide-binding</keyword>
<keyword evidence="11" id="KW-1185">Reference proteome</keyword>
<dbReference type="InterPro" id="IPR031322">
    <property type="entry name" value="Shikimate/glucono_kinase"/>
</dbReference>
<dbReference type="RefSeq" id="WP_386451515.1">
    <property type="nucleotide sequence ID" value="NZ_JBHSFH010000013.1"/>
</dbReference>
<dbReference type="CDD" id="cd02021">
    <property type="entry name" value="GntK"/>
    <property type="match status" value="1"/>
</dbReference>
<dbReference type="InterPro" id="IPR027417">
    <property type="entry name" value="P-loop_NTPase"/>
</dbReference>
<sequence length="158" mass="16973">MGVAGSGKSTVGSMIARRLGVEYAEADDFHPPANVAKMSAGTPLNDEDRRPWLDAIAVWLSEHAEQGGVVSCSALRRRYRDRLGGQSGTRLFFVHLEGSEELISARMAARKGHFMPPALLRSQFETLEPLEGDELGATVPVGGRPEEVTDEALAALTA</sequence>
<accession>A0ABV9AAT2</accession>
<reference evidence="11" key="1">
    <citation type="journal article" date="2019" name="Int. J. Syst. Evol. Microbiol.">
        <title>The Global Catalogue of Microorganisms (GCM) 10K type strain sequencing project: providing services to taxonomists for standard genome sequencing and annotation.</title>
        <authorList>
            <consortium name="The Broad Institute Genomics Platform"/>
            <consortium name="The Broad Institute Genome Sequencing Center for Infectious Disease"/>
            <person name="Wu L."/>
            <person name="Ma J."/>
        </authorList>
    </citation>
    <scope>NUCLEOTIDE SEQUENCE [LARGE SCALE GENOMIC DNA]</scope>
    <source>
        <strain evidence="11">CGMCC 4.7357</strain>
    </source>
</reference>
<evidence type="ECO:0000313" key="11">
    <source>
        <dbReference type="Proteomes" id="UP001595997"/>
    </source>
</evidence>
<organism evidence="10 11">
    <name type="scientific">Streptomyces ovatisporus</name>
    <dbReference type="NCBI Taxonomy" id="1128682"/>
    <lineage>
        <taxon>Bacteria</taxon>
        <taxon>Bacillati</taxon>
        <taxon>Actinomycetota</taxon>
        <taxon>Actinomycetes</taxon>
        <taxon>Kitasatosporales</taxon>
        <taxon>Streptomycetaceae</taxon>
        <taxon>Streptomyces</taxon>
    </lineage>
</organism>
<keyword evidence="4 9" id="KW-0808">Transferase</keyword>
<dbReference type="InterPro" id="IPR006001">
    <property type="entry name" value="Therm_gnt_kin"/>
</dbReference>
<evidence type="ECO:0000256" key="3">
    <source>
        <dbReference type="ARBA" id="ARBA00012054"/>
    </source>
</evidence>
<comment type="caution">
    <text evidence="10">The sequence shown here is derived from an EMBL/GenBank/DDBJ whole genome shotgun (WGS) entry which is preliminary data.</text>
</comment>
<dbReference type="Pfam" id="PF01202">
    <property type="entry name" value="SKI"/>
    <property type="match status" value="1"/>
</dbReference>
<comment type="catalytic activity">
    <reaction evidence="8 9">
        <text>D-gluconate + ATP = 6-phospho-D-gluconate + ADP + H(+)</text>
        <dbReference type="Rhea" id="RHEA:19433"/>
        <dbReference type="ChEBI" id="CHEBI:15378"/>
        <dbReference type="ChEBI" id="CHEBI:18391"/>
        <dbReference type="ChEBI" id="CHEBI:30616"/>
        <dbReference type="ChEBI" id="CHEBI:58759"/>
        <dbReference type="ChEBI" id="CHEBI:456216"/>
        <dbReference type="EC" id="2.7.1.12"/>
    </reaction>
</comment>
<evidence type="ECO:0000256" key="6">
    <source>
        <dbReference type="ARBA" id="ARBA00022777"/>
    </source>
</evidence>
<dbReference type="PANTHER" id="PTHR43442">
    <property type="entry name" value="GLUCONOKINASE-RELATED"/>
    <property type="match status" value="1"/>
</dbReference>
<evidence type="ECO:0000256" key="7">
    <source>
        <dbReference type="ARBA" id="ARBA00022840"/>
    </source>
</evidence>
<evidence type="ECO:0000256" key="8">
    <source>
        <dbReference type="ARBA" id="ARBA00048090"/>
    </source>
</evidence>
<dbReference type="SUPFAM" id="SSF52540">
    <property type="entry name" value="P-loop containing nucleoside triphosphate hydrolases"/>
    <property type="match status" value="1"/>
</dbReference>
<evidence type="ECO:0000256" key="2">
    <source>
        <dbReference type="ARBA" id="ARBA00008420"/>
    </source>
</evidence>
<dbReference type="EC" id="2.7.1.12" evidence="3 9"/>
<keyword evidence="6 9" id="KW-0418">Kinase</keyword>
<proteinExistence type="inferred from homology"/>
<dbReference type="Proteomes" id="UP001595997">
    <property type="component" value="Unassembled WGS sequence"/>
</dbReference>
<evidence type="ECO:0000256" key="5">
    <source>
        <dbReference type="ARBA" id="ARBA00022741"/>
    </source>
</evidence>